<feature type="compositionally biased region" description="Pro residues" evidence="1">
    <location>
        <begin position="1"/>
        <end position="10"/>
    </location>
</feature>
<reference evidence="3 4" key="1">
    <citation type="submission" date="2023-07" db="EMBL/GenBank/DDBJ databases">
        <title>Description of novel actinomycetes strains, isolated from tidal flat sediment.</title>
        <authorList>
            <person name="Lu C."/>
        </authorList>
    </citation>
    <scope>NUCLEOTIDE SEQUENCE [LARGE SCALE GENOMIC DNA]</scope>
    <source>
        <strain evidence="3 4">SYSU T00b441</strain>
    </source>
</reference>
<feature type="transmembrane region" description="Helical" evidence="2">
    <location>
        <begin position="97"/>
        <end position="115"/>
    </location>
</feature>
<keyword evidence="4" id="KW-1185">Reference proteome</keyword>
<accession>A0ABT9D661</accession>
<dbReference type="Pfam" id="PF19877">
    <property type="entry name" value="DUF6350"/>
    <property type="match status" value="1"/>
</dbReference>
<feature type="transmembrane region" description="Helical" evidence="2">
    <location>
        <begin position="232"/>
        <end position="252"/>
    </location>
</feature>
<organism evidence="3 4">
    <name type="scientific">Actinotalea lenta</name>
    <dbReference type="NCBI Taxonomy" id="3064654"/>
    <lineage>
        <taxon>Bacteria</taxon>
        <taxon>Bacillati</taxon>
        <taxon>Actinomycetota</taxon>
        <taxon>Actinomycetes</taxon>
        <taxon>Micrococcales</taxon>
        <taxon>Cellulomonadaceae</taxon>
        <taxon>Actinotalea</taxon>
    </lineage>
</organism>
<comment type="caution">
    <text evidence="3">The sequence shown here is derived from an EMBL/GenBank/DDBJ whole genome shotgun (WGS) entry which is preliminary data.</text>
</comment>
<feature type="transmembrane region" description="Helical" evidence="2">
    <location>
        <begin position="332"/>
        <end position="351"/>
    </location>
</feature>
<feature type="transmembrane region" description="Helical" evidence="2">
    <location>
        <begin position="121"/>
        <end position="140"/>
    </location>
</feature>
<evidence type="ECO:0000256" key="2">
    <source>
        <dbReference type="SAM" id="Phobius"/>
    </source>
</evidence>
<feature type="transmembrane region" description="Helical" evidence="2">
    <location>
        <begin position="404"/>
        <end position="426"/>
    </location>
</feature>
<feature type="transmembrane region" description="Helical" evidence="2">
    <location>
        <begin position="363"/>
        <end position="384"/>
    </location>
</feature>
<name>A0ABT9D661_9CELL</name>
<sequence>MSRPALPPSFPATRPVAEEPAAPRGRRRWPEAVDALRQRVGQVRLRRPAARIGPSGLAAGLFAGVQGALLSLLVVVVPAIAAYVATSADPANDRIGWSNAVAVGSALWLLAQGGALEAGGASVTLVPLGLTALVVFAGYASARRSSPPTPGAWLAAVAGHLALTVLVVLGAGGTGPAGAGGGAAARTLAGAAACGALGLGLGATRRGALGAWLAPRVAGVPTWLRAATRAGLMVPALLVLLASAVTATWAVAGRAATGDVIEALGADSFGGVTLAVAQLGLAPNLVLWAVSWLTGTGFAVGAGTRFAPDQVLGGPMPAIPLLGALPTQAGGLLSWAPAAVVVVTLPVAWWLRRRMHEEAAWQPLAAAALAASLAAVTTGALAAASGGPVGPGRLAVVGPAPGLVVLDTVALVLPALVLVVPGSALVREAVRGAVRRARHGD</sequence>
<dbReference type="InterPro" id="IPR045931">
    <property type="entry name" value="DUF6350"/>
</dbReference>
<proteinExistence type="predicted"/>
<dbReference type="EMBL" id="JAUQYP010000001">
    <property type="protein sequence ID" value="MDO8105624.1"/>
    <property type="molecule type" value="Genomic_DNA"/>
</dbReference>
<gene>
    <name evidence="3" type="ORF">Q6348_00240</name>
</gene>
<protein>
    <submittedName>
        <fullName evidence="3">DUF6350 family protein</fullName>
    </submittedName>
</protein>
<evidence type="ECO:0000313" key="3">
    <source>
        <dbReference type="EMBL" id="MDO8105624.1"/>
    </source>
</evidence>
<feature type="compositionally biased region" description="Low complexity" evidence="1">
    <location>
        <begin position="11"/>
        <end position="23"/>
    </location>
</feature>
<feature type="region of interest" description="Disordered" evidence="1">
    <location>
        <begin position="1"/>
        <end position="27"/>
    </location>
</feature>
<evidence type="ECO:0000313" key="4">
    <source>
        <dbReference type="Proteomes" id="UP001232536"/>
    </source>
</evidence>
<feature type="transmembrane region" description="Helical" evidence="2">
    <location>
        <begin position="57"/>
        <end position="85"/>
    </location>
</feature>
<keyword evidence="2" id="KW-0472">Membrane</keyword>
<feature type="transmembrane region" description="Helical" evidence="2">
    <location>
        <begin position="152"/>
        <end position="171"/>
    </location>
</feature>
<dbReference type="Proteomes" id="UP001232536">
    <property type="component" value="Unassembled WGS sequence"/>
</dbReference>
<evidence type="ECO:0000256" key="1">
    <source>
        <dbReference type="SAM" id="MobiDB-lite"/>
    </source>
</evidence>
<feature type="transmembrane region" description="Helical" evidence="2">
    <location>
        <begin position="183"/>
        <end position="203"/>
    </location>
</feature>
<keyword evidence="2" id="KW-1133">Transmembrane helix</keyword>
<keyword evidence="2" id="KW-0812">Transmembrane</keyword>
<dbReference type="RefSeq" id="WP_304599334.1">
    <property type="nucleotide sequence ID" value="NZ_JAUQYP010000001.1"/>
</dbReference>